<protein>
    <submittedName>
        <fullName evidence="1">DUF6236 family protein</fullName>
    </submittedName>
</protein>
<sequence>MPNIIYYPTISIPDRAWLKRTLLYSRQIGSIVPFGSDYFYKGLSNEPDIEYLINEGQFRAFNPQDFLYRGDFRLRENFEHEFFEFLTSPQYSLWKRRYGGFKRATKGSRTVLHNEKAKWIERRAVKNLIHESKLLPEVKEALESISKLSGVENDGWHEIDENIATVFVGLMAKYIGLEAGFTPATHSQVHEKILFDAINGDHDIAKPAIMVSLRNCLPTPAPHVSIRDIVAFKRNRKDELAHFLKELNAV</sequence>
<reference evidence="2" key="1">
    <citation type="journal article" date="2019" name="Int. J. Syst. Evol. Microbiol.">
        <title>The Global Catalogue of Microorganisms (GCM) 10K type strain sequencing project: providing services to taxonomists for standard genome sequencing and annotation.</title>
        <authorList>
            <consortium name="The Broad Institute Genomics Platform"/>
            <consortium name="The Broad Institute Genome Sequencing Center for Infectious Disease"/>
            <person name="Wu L."/>
            <person name="Ma J."/>
        </authorList>
    </citation>
    <scope>NUCLEOTIDE SEQUENCE [LARGE SCALE GENOMIC DNA]</scope>
    <source>
        <strain evidence="2">CGMCC 1.13574</strain>
    </source>
</reference>
<name>A0ABW4ZZM6_9BACL</name>
<evidence type="ECO:0000313" key="2">
    <source>
        <dbReference type="Proteomes" id="UP001597343"/>
    </source>
</evidence>
<keyword evidence="2" id="KW-1185">Reference proteome</keyword>
<organism evidence="1 2">
    <name type="scientific">Tumebacillus lipolyticus</name>
    <dbReference type="NCBI Taxonomy" id="1280370"/>
    <lineage>
        <taxon>Bacteria</taxon>
        <taxon>Bacillati</taxon>
        <taxon>Bacillota</taxon>
        <taxon>Bacilli</taxon>
        <taxon>Bacillales</taxon>
        <taxon>Alicyclobacillaceae</taxon>
        <taxon>Tumebacillus</taxon>
    </lineage>
</organism>
<gene>
    <name evidence="1" type="ORF">ACFSOY_13640</name>
</gene>
<dbReference type="RefSeq" id="WP_386047502.1">
    <property type="nucleotide sequence ID" value="NZ_JBHUIO010000008.1"/>
</dbReference>
<accession>A0ABW4ZZM6</accession>
<proteinExistence type="predicted"/>
<dbReference type="Proteomes" id="UP001597343">
    <property type="component" value="Unassembled WGS sequence"/>
</dbReference>
<evidence type="ECO:0000313" key="1">
    <source>
        <dbReference type="EMBL" id="MFD2171030.1"/>
    </source>
</evidence>
<dbReference type="Pfam" id="PF19749">
    <property type="entry name" value="DUF6236"/>
    <property type="match status" value="1"/>
</dbReference>
<comment type="caution">
    <text evidence="1">The sequence shown here is derived from an EMBL/GenBank/DDBJ whole genome shotgun (WGS) entry which is preliminary data.</text>
</comment>
<dbReference type="EMBL" id="JBHUIO010000008">
    <property type="protein sequence ID" value="MFD2171030.1"/>
    <property type="molecule type" value="Genomic_DNA"/>
</dbReference>
<dbReference type="InterPro" id="IPR046203">
    <property type="entry name" value="DUF6236"/>
</dbReference>